<dbReference type="AlphaFoldDB" id="A0A8J5C4R5"/>
<name>A0A8J5C4R5_ZINOF</name>
<comment type="caution">
    <text evidence="1">The sequence shown here is derived from an EMBL/GenBank/DDBJ whole genome shotgun (WGS) entry which is preliminary data.</text>
</comment>
<evidence type="ECO:0000313" key="2">
    <source>
        <dbReference type="Proteomes" id="UP000734854"/>
    </source>
</evidence>
<protein>
    <submittedName>
        <fullName evidence="1">Uncharacterized protein</fullName>
    </submittedName>
</protein>
<proteinExistence type="predicted"/>
<dbReference type="EMBL" id="JACMSC010000021">
    <property type="protein sequence ID" value="KAG6471058.1"/>
    <property type="molecule type" value="Genomic_DNA"/>
</dbReference>
<accession>A0A8J5C4R5</accession>
<keyword evidence="2" id="KW-1185">Reference proteome</keyword>
<dbReference type="PANTHER" id="PTHR47186">
    <property type="entry name" value="LEUCINE-RICH REPEAT-CONTAINING PROTEIN 57"/>
    <property type="match status" value="1"/>
</dbReference>
<organism evidence="1 2">
    <name type="scientific">Zingiber officinale</name>
    <name type="common">Ginger</name>
    <name type="synonym">Amomum zingiber</name>
    <dbReference type="NCBI Taxonomy" id="94328"/>
    <lineage>
        <taxon>Eukaryota</taxon>
        <taxon>Viridiplantae</taxon>
        <taxon>Streptophyta</taxon>
        <taxon>Embryophyta</taxon>
        <taxon>Tracheophyta</taxon>
        <taxon>Spermatophyta</taxon>
        <taxon>Magnoliopsida</taxon>
        <taxon>Liliopsida</taxon>
        <taxon>Zingiberales</taxon>
        <taxon>Zingiberaceae</taxon>
        <taxon>Zingiber</taxon>
    </lineage>
</organism>
<dbReference type="Gene3D" id="3.80.10.10">
    <property type="entry name" value="Ribonuclease Inhibitor"/>
    <property type="match status" value="2"/>
</dbReference>
<dbReference type="InterPro" id="IPR032675">
    <property type="entry name" value="LRR_dom_sf"/>
</dbReference>
<evidence type="ECO:0000313" key="1">
    <source>
        <dbReference type="EMBL" id="KAG6471058.1"/>
    </source>
</evidence>
<dbReference type="Proteomes" id="UP000734854">
    <property type="component" value="Unassembled WGS sequence"/>
</dbReference>
<gene>
    <name evidence="1" type="ORF">ZIOFF_072154</name>
</gene>
<reference evidence="1 2" key="1">
    <citation type="submission" date="2020-08" db="EMBL/GenBank/DDBJ databases">
        <title>Plant Genome Project.</title>
        <authorList>
            <person name="Zhang R.-G."/>
        </authorList>
    </citation>
    <scope>NUCLEOTIDE SEQUENCE [LARGE SCALE GENOMIC DNA]</scope>
    <source>
        <tissue evidence="1">Rhizome</tissue>
    </source>
</reference>
<sequence length="312" mass="35357">MWFLQPCFKVCGSRESKLFSILEELELRGVNALEELLNLGRFPGLRVVVRMTGIKSLKHIDFEASSATENALLPMLEELELRDMNALEELPNLGGFPCLRVVQELELRDMHALEEFSTAEHFPHLRVLRMEGMRLLKHIGLASVDAIENDLFPMLEELELMDLPVLEELPDLGSLPCLKSLRMRMMSMLKHIDFAFSGATEKVLLPRVETLVLRDLEALEELPSNLGRLPCLKLLNIANISAVKQIGHGFFSTEAISKCFLSLENLVISDMPACEGWCWIDDSDLFPSLQRLVIYGCPKLEWLPPLPPSLTY</sequence>
<dbReference type="PANTHER" id="PTHR47186:SF3">
    <property type="entry name" value="OS09G0267800 PROTEIN"/>
    <property type="match status" value="1"/>
</dbReference>
<dbReference type="SUPFAM" id="SSF52058">
    <property type="entry name" value="L domain-like"/>
    <property type="match status" value="1"/>
</dbReference>